<keyword evidence="2" id="KW-1185">Reference proteome</keyword>
<accession>A0ACC2HWI0</accession>
<proteinExistence type="predicted"/>
<gene>
    <name evidence="1" type="ORF">ONZ43_g6729</name>
</gene>
<evidence type="ECO:0000313" key="2">
    <source>
        <dbReference type="Proteomes" id="UP001153334"/>
    </source>
</evidence>
<dbReference type="Proteomes" id="UP001153334">
    <property type="component" value="Unassembled WGS sequence"/>
</dbReference>
<organism evidence="1 2">
    <name type="scientific">Nemania bipapillata</name>
    <dbReference type="NCBI Taxonomy" id="110536"/>
    <lineage>
        <taxon>Eukaryota</taxon>
        <taxon>Fungi</taxon>
        <taxon>Dikarya</taxon>
        <taxon>Ascomycota</taxon>
        <taxon>Pezizomycotina</taxon>
        <taxon>Sordariomycetes</taxon>
        <taxon>Xylariomycetidae</taxon>
        <taxon>Xylariales</taxon>
        <taxon>Xylariaceae</taxon>
        <taxon>Nemania</taxon>
    </lineage>
</organism>
<reference evidence="1" key="1">
    <citation type="submission" date="2022-11" db="EMBL/GenBank/DDBJ databases">
        <title>Genome Sequence of Nemania bipapillata.</title>
        <authorList>
            <person name="Buettner E."/>
        </authorList>
    </citation>
    <scope>NUCLEOTIDE SEQUENCE</scope>
    <source>
        <strain evidence="1">CP14</strain>
    </source>
</reference>
<evidence type="ECO:0000313" key="1">
    <source>
        <dbReference type="EMBL" id="KAJ8107449.1"/>
    </source>
</evidence>
<name>A0ACC2HWI0_9PEZI</name>
<dbReference type="EMBL" id="JAPESX010002526">
    <property type="protein sequence ID" value="KAJ8107449.1"/>
    <property type="molecule type" value="Genomic_DNA"/>
</dbReference>
<protein>
    <submittedName>
        <fullName evidence="1">Uncharacterized protein</fullName>
    </submittedName>
</protein>
<sequence length="183" mass="21013">MPEGPPYPGFSSYSGSNSYLLYLHCHMRFVRWLIYTATEFREHVESVYSGVGNVTMITYSMLIRLACVVVNGGKPIPHDMVKHLNYMIWLRGDWEPRNQKRPKINTDTKGQAKDEDGDEDEDEDEDEASHIHFVAMFTLRIVKGLLARAPVEDKEFEVKTDKDIVLPPLPGEAFCWYITTALN</sequence>
<comment type="caution">
    <text evidence="1">The sequence shown here is derived from an EMBL/GenBank/DDBJ whole genome shotgun (WGS) entry which is preliminary data.</text>
</comment>